<dbReference type="PANTHER" id="PTHR23088">
    <property type="entry name" value="NITRILASE-RELATED"/>
    <property type="match status" value="1"/>
</dbReference>
<keyword evidence="4" id="KW-1185">Reference proteome</keyword>
<dbReference type="SUPFAM" id="SSF56317">
    <property type="entry name" value="Carbon-nitrogen hydrolase"/>
    <property type="match status" value="1"/>
</dbReference>
<dbReference type="Proteomes" id="UP001445335">
    <property type="component" value="Unassembled WGS sequence"/>
</dbReference>
<dbReference type="EMBL" id="JALJOU010000007">
    <property type="protein sequence ID" value="KAK9842525.1"/>
    <property type="molecule type" value="Genomic_DNA"/>
</dbReference>
<dbReference type="InterPro" id="IPR003010">
    <property type="entry name" value="C-N_Hydrolase"/>
</dbReference>
<sequence length="256" mass="28065">MTATGDTDRNFETCRHLAQEAVRRKCSMMFLPECCTFIGRNREETLAAAQPLEGPLMARYRGLARETGLWLSLGGFQETGPDAAHTHNTHVVLDARGDTVAAYRKVHLFDVDQSAQGGPVLKESRGTAPGRELVACDSPIGRLGLSVCYDLRFPAVYQELVYGRGAEILLVPSAFTVRTGAAHWHVLLRARAIETQTYVLAAAQVGRHNETRESYGHTLAVNPWGDIVGEVAEPVTGITVVRIDRGELQRRSISLV</sequence>
<reference evidence="3 4" key="1">
    <citation type="journal article" date="2024" name="Nat. Commun.">
        <title>Phylogenomics reveals the evolutionary origins of lichenization in chlorophyte algae.</title>
        <authorList>
            <person name="Puginier C."/>
            <person name="Libourel C."/>
            <person name="Otte J."/>
            <person name="Skaloud P."/>
            <person name="Haon M."/>
            <person name="Grisel S."/>
            <person name="Petersen M."/>
            <person name="Berrin J.G."/>
            <person name="Delaux P.M."/>
            <person name="Dal Grande F."/>
            <person name="Keller J."/>
        </authorList>
    </citation>
    <scope>NUCLEOTIDE SEQUENCE [LARGE SCALE GENOMIC DNA]</scope>
    <source>
        <strain evidence="3 4">SAG 245.80</strain>
    </source>
</reference>
<evidence type="ECO:0000259" key="2">
    <source>
        <dbReference type="PROSITE" id="PS50263"/>
    </source>
</evidence>
<evidence type="ECO:0000313" key="3">
    <source>
        <dbReference type="EMBL" id="KAK9842525.1"/>
    </source>
</evidence>
<dbReference type="Pfam" id="PF00795">
    <property type="entry name" value="CN_hydrolase"/>
    <property type="match status" value="1"/>
</dbReference>
<organism evidence="3 4">
    <name type="scientific">Elliptochloris bilobata</name>
    <dbReference type="NCBI Taxonomy" id="381761"/>
    <lineage>
        <taxon>Eukaryota</taxon>
        <taxon>Viridiplantae</taxon>
        <taxon>Chlorophyta</taxon>
        <taxon>core chlorophytes</taxon>
        <taxon>Trebouxiophyceae</taxon>
        <taxon>Trebouxiophyceae incertae sedis</taxon>
        <taxon>Elliptochloris clade</taxon>
        <taxon>Elliptochloris</taxon>
    </lineage>
</organism>
<evidence type="ECO:0000256" key="1">
    <source>
        <dbReference type="ARBA" id="ARBA00022801"/>
    </source>
</evidence>
<accession>A0AAW1S9R1</accession>
<protein>
    <recommendedName>
        <fullName evidence="2">CN hydrolase domain-containing protein</fullName>
    </recommendedName>
</protein>
<evidence type="ECO:0000313" key="4">
    <source>
        <dbReference type="Proteomes" id="UP001445335"/>
    </source>
</evidence>
<dbReference type="AlphaFoldDB" id="A0AAW1S9R1"/>
<dbReference type="InterPro" id="IPR036526">
    <property type="entry name" value="C-N_Hydrolase_sf"/>
</dbReference>
<name>A0AAW1S9R1_9CHLO</name>
<comment type="caution">
    <text evidence="3">The sequence shown here is derived from an EMBL/GenBank/DDBJ whole genome shotgun (WGS) entry which is preliminary data.</text>
</comment>
<dbReference type="GO" id="GO:0016811">
    <property type="term" value="F:hydrolase activity, acting on carbon-nitrogen (but not peptide) bonds, in linear amides"/>
    <property type="evidence" value="ECO:0007669"/>
    <property type="project" value="InterPro"/>
</dbReference>
<feature type="domain" description="CN hydrolase" evidence="2">
    <location>
        <begin position="1"/>
        <end position="245"/>
    </location>
</feature>
<keyword evidence="1" id="KW-0378">Hydrolase</keyword>
<dbReference type="InterPro" id="IPR045254">
    <property type="entry name" value="Nit1/2_C-N_Hydrolase"/>
</dbReference>
<dbReference type="PANTHER" id="PTHR23088:SF27">
    <property type="entry name" value="DEAMINATED GLUTATHIONE AMIDASE"/>
    <property type="match status" value="1"/>
</dbReference>
<dbReference type="PROSITE" id="PS50263">
    <property type="entry name" value="CN_HYDROLASE"/>
    <property type="match status" value="1"/>
</dbReference>
<proteinExistence type="predicted"/>
<gene>
    <name evidence="3" type="ORF">WJX81_004325</name>
</gene>
<dbReference type="Gene3D" id="3.60.110.10">
    <property type="entry name" value="Carbon-nitrogen hydrolase"/>
    <property type="match status" value="1"/>
</dbReference>
<dbReference type="CDD" id="cd07572">
    <property type="entry name" value="nit"/>
    <property type="match status" value="1"/>
</dbReference>